<evidence type="ECO:0000313" key="3">
    <source>
        <dbReference type="Proteomes" id="UP000002358"/>
    </source>
</evidence>
<dbReference type="PRINTS" id="PR01415">
    <property type="entry name" value="ANKYRIN"/>
</dbReference>
<dbReference type="PANTHER" id="PTHR24118:SF100">
    <property type="entry name" value="FYVE-TYPE DOMAIN-CONTAINING PROTEIN"/>
    <property type="match status" value="1"/>
</dbReference>
<dbReference type="SMART" id="SM00248">
    <property type="entry name" value="ANK"/>
    <property type="match status" value="8"/>
</dbReference>
<dbReference type="PROSITE" id="PS50297">
    <property type="entry name" value="ANK_REP_REGION"/>
    <property type="match status" value="4"/>
</dbReference>
<feature type="repeat" description="ANK" evidence="1">
    <location>
        <begin position="142"/>
        <end position="174"/>
    </location>
</feature>
<dbReference type="Gene3D" id="1.25.40.20">
    <property type="entry name" value="Ankyrin repeat-containing domain"/>
    <property type="match status" value="2"/>
</dbReference>
<accession>A0A7M7H3N3</accession>
<proteinExistence type="predicted"/>
<name>A0A7M7H3N3_NASVI</name>
<dbReference type="SUPFAM" id="SSF48403">
    <property type="entry name" value="Ankyrin repeat"/>
    <property type="match status" value="1"/>
</dbReference>
<evidence type="ECO:0008006" key="4">
    <source>
        <dbReference type="Google" id="ProtNLM"/>
    </source>
</evidence>
<feature type="repeat" description="ANK" evidence="1">
    <location>
        <begin position="175"/>
        <end position="209"/>
    </location>
</feature>
<dbReference type="PROSITE" id="PS50088">
    <property type="entry name" value="ANK_REPEAT"/>
    <property type="match status" value="5"/>
</dbReference>
<dbReference type="AlphaFoldDB" id="A0A7M7H3N3"/>
<evidence type="ECO:0000256" key="1">
    <source>
        <dbReference type="PROSITE-ProRule" id="PRU00023"/>
    </source>
</evidence>
<keyword evidence="3" id="KW-1185">Reference proteome</keyword>
<dbReference type="InterPro" id="IPR036770">
    <property type="entry name" value="Ankyrin_rpt-contain_sf"/>
</dbReference>
<sequence>MATKEKKLSLATKSYDQKLYDTLLKIFRDNGFKSKQKKKFLRSPKVNQYPEIKLLREEISCKLIYPREQYDNLSLLQIAVIGRYPLSAELLLRSGADINKPLMRNQTLFEIMFCFFYSPLSERLIRLAYELGVVDLRTRYHNGRTVLHHAVINNRVELTKMILEKGVDPNIRDHLGITPLLLSLRGIVEDEEMLRLLVERGADVHSKDSRGSNALHRVFFRGKAEKCAIRQARFLIENGASLEEIQLENEYQPLHVVVSLGENNNELVKLFLAHGANVNAQAQSGESPLYIAAQFSSTEMLKTLLEHGADVNMRNDEGWTALHRACSKCYRESVRLLLSAGADMLIEDEHGLTAFARIPRDKLNVINSAPMIKALALKRVSLQRSVQLMDELILMQKHWLWSLYEKCVDLVLKMSFSTFVENLTFLDLLVKSRREIVRYMRNRRFNVDNFKLCKLRRFRVYAKDVRRAFENALSIYRCMLELEEVIDEVVDYTFPELVVRKIVDYAIDDRIYYQL</sequence>
<organism evidence="2 3">
    <name type="scientific">Nasonia vitripennis</name>
    <name type="common">Parasitic wasp</name>
    <dbReference type="NCBI Taxonomy" id="7425"/>
    <lineage>
        <taxon>Eukaryota</taxon>
        <taxon>Metazoa</taxon>
        <taxon>Ecdysozoa</taxon>
        <taxon>Arthropoda</taxon>
        <taxon>Hexapoda</taxon>
        <taxon>Insecta</taxon>
        <taxon>Pterygota</taxon>
        <taxon>Neoptera</taxon>
        <taxon>Endopterygota</taxon>
        <taxon>Hymenoptera</taxon>
        <taxon>Apocrita</taxon>
        <taxon>Proctotrupomorpha</taxon>
        <taxon>Chalcidoidea</taxon>
        <taxon>Pteromalidae</taxon>
        <taxon>Pteromalinae</taxon>
        <taxon>Nasonia</taxon>
    </lineage>
</organism>
<dbReference type="SMR" id="A0A7M7H3N3"/>
<evidence type="ECO:0000313" key="2">
    <source>
        <dbReference type="EnsemblMetazoa" id="XP_008202816"/>
    </source>
</evidence>
<dbReference type="EnsemblMetazoa" id="XM_008204594">
    <property type="protein sequence ID" value="XP_008202816"/>
    <property type="gene ID" value="LOC103315483"/>
</dbReference>
<feature type="repeat" description="ANK" evidence="1">
    <location>
        <begin position="284"/>
        <end position="316"/>
    </location>
</feature>
<dbReference type="Proteomes" id="UP000002358">
    <property type="component" value="Chromosome 5"/>
</dbReference>
<keyword evidence="1" id="KW-0040">ANK repeat</keyword>
<dbReference type="OMA" id="HAVINNR"/>
<dbReference type="KEGG" id="nvi:103315483"/>
<dbReference type="InParanoid" id="A0A7M7H3N3"/>
<feature type="repeat" description="ANK" evidence="1">
    <location>
        <begin position="249"/>
        <end position="283"/>
    </location>
</feature>
<gene>
    <name evidence="2" type="primary">103315483</name>
</gene>
<dbReference type="PANTHER" id="PTHR24118">
    <property type="entry name" value="POTE ANKYRIN DOMAIN"/>
    <property type="match status" value="1"/>
</dbReference>
<protein>
    <recommendedName>
        <fullName evidence="4">Ankyrin repeat protein</fullName>
    </recommendedName>
</protein>
<dbReference type="EnsemblMetazoa" id="XM_008204583">
    <property type="protein sequence ID" value="XP_008202805"/>
    <property type="gene ID" value="LOC103315483"/>
</dbReference>
<feature type="repeat" description="ANK" evidence="1">
    <location>
        <begin position="317"/>
        <end position="349"/>
    </location>
</feature>
<dbReference type="OrthoDB" id="539213at2759"/>
<reference evidence="2" key="1">
    <citation type="submission" date="2021-01" db="UniProtKB">
        <authorList>
            <consortium name="EnsemblMetazoa"/>
        </authorList>
    </citation>
    <scope>IDENTIFICATION</scope>
</reference>
<dbReference type="InterPro" id="IPR002110">
    <property type="entry name" value="Ankyrin_rpt"/>
</dbReference>
<dbReference type="Pfam" id="PF12796">
    <property type="entry name" value="Ank_2"/>
    <property type="match status" value="2"/>
</dbReference>